<protein>
    <recommendedName>
        <fullName evidence="2">Outer membrane protein beta-barrel domain-containing protein</fullName>
    </recommendedName>
</protein>
<feature type="domain" description="Outer membrane protein beta-barrel" evidence="2">
    <location>
        <begin position="13"/>
        <end position="143"/>
    </location>
</feature>
<evidence type="ECO:0000313" key="3">
    <source>
        <dbReference type="EMBL" id="TCD01312.1"/>
    </source>
</evidence>
<dbReference type="Pfam" id="PF13505">
    <property type="entry name" value="OMP_b-brl"/>
    <property type="match status" value="1"/>
</dbReference>
<evidence type="ECO:0000313" key="4">
    <source>
        <dbReference type="Proteomes" id="UP000293347"/>
    </source>
</evidence>
<dbReference type="InterPro" id="IPR027385">
    <property type="entry name" value="Beta-barrel_OMP"/>
</dbReference>
<dbReference type="RefSeq" id="WP_131596024.1">
    <property type="nucleotide sequence ID" value="NZ_SJSL01000002.1"/>
</dbReference>
<accession>A0A4R0NKM8</accession>
<keyword evidence="1" id="KW-0732">Signal</keyword>
<reference evidence="3 4" key="1">
    <citation type="submission" date="2019-02" db="EMBL/GenBank/DDBJ databases">
        <title>Pedobacter sp. RP-1-14 sp. nov., isolated from Arctic soil.</title>
        <authorList>
            <person name="Dahal R.H."/>
        </authorList>
    </citation>
    <scope>NUCLEOTIDE SEQUENCE [LARGE SCALE GENOMIC DNA]</scope>
    <source>
        <strain evidence="3 4">RP-1-14</strain>
    </source>
</reference>
<evidence type="ECO:0000256" key="1">
    <source>
        <dbReference type="ARBA" id="ARBA00022729"/>
    </source>
</evidence>
<gene>
    <name evidence="3" type="ORF">EZ437_11215</name>
</gene>
<dbReference type="OrthoDB" id="980939at2"/>
<organism evidence="3 4">
    <name type="scientific">Pedobacter psychroterrae</name>
    <dbReference type="NCBI Taxonomy" id="2530453"/>
    <lineage>
        <taxon>Bacteria</taxon>
        <taxon>Pseudomonadati</taxon>
        <taxon>Bacteroidota</taxon>
        <taxon>Sphingobacteriia</taxon>
        <taxon>Sphingobacteriales</taxon>
        <taxon>Sphingobacteriaceae</taxon>
        <taxon>Pedobacter</taxon>
    </lineage>
</organism>
<keyword evidence="4" id="KW-1185">Reference proteome</keyword>
<dbReference type="SUPFAM" id="SSF56925">
    <property type="entry name" value="OMPA-like"/>
    <property type="match status" value="1"/>
</dbReference>
<evidence type="ECO:0000259" key="2">
    <source>
        <dbReference type="Pfam" id="PF13505"/>
    </source>
</evidence>
<dbReference type="AlphaFoldDB" id="A0A4R0NKM8"/>
<dbReference type="InterPro" id="IPR011250">
    <property type="entry name" value="OMP/PagP_B-barrel"/>
</dbReference>
<dbReference type="Proteomes" id="UP000293347">
    <property type="component" value="Unassembled WGS sequence"/>
</dbReference>
<comment type="caution">
    <text evidence="3">The sequence shown here is derived from an EMBL/GenBank/DDBJ whole genome shotgun (WGS) entry which is preliminary data.</text>
</comment>
<proteinExistence type="predicted"/>
<name>A0A4R0NKM8_9SPHI</name>
<dbReference type="EMBL" id="SJSL01000002">
    <property type="protein sequence ID" value="TCD01312.1"/>
    <property type="molecule type" value="Genomic_DNA"/>
</dbReference>
<sequence length="152" mass="16695">MNVISTLKSGTTLIFLLFSLSLTAQEQRKGHYIGLSNAAAALTKLTLPGVVGAGGYYGKSTSKFGINYTYQWNKRLALETGLTYYDHDYETSNFSSTGSNQRFANNFTMLNLPVSIKMSFWNYMYLNGGLNLDMELSNTSTSKFSGIGAMLG</sequence>